<evidence type="ECO:0000313" key="3">
    <source>
        <dbReference type="Proteomes" id="UP000051221"/>
    </source>
</evidence>
<gene>
    <name evidence="2" type="ORF">AMR76_19335</name>
</gene>
<evidence type="ECO:0000256" key="1">
    <source>
        <dbReference type="SAM" id="SignalP"/>
    </source>
</evidence>
<dbReference type="AlphaFoldDB" id="A0A0Q2UUA8"/>
<organism evidence="2 3">
    <name type="scientific">Vibrio furnissii</name>
    <dbReference type="NCBI Taxonomy" id="29494"/>
    <lineage>
        <taxon>Bacteria</taxon>
        <taxon>Pseudomonadati</taxon>
        <taxon>Pseudomonadota</taxon>
        <taxon>Gammaproteobacteria</taxon>
        <taxon>Vibrionales</taxon>
        <taxon>Vibrionaceae</taxon>
        <taxon>Vibrio</taxon>
    </lineage>
</organism>
<comment type="caution">
    <text evidence="2">The sequence shown here is derived from an EMBL/GenBank/DDBJ whole genome shotgun (WGS) entry which is preliminary data.</text>
</comment>
<feature type="signal peptide" evidence="1">
    <location>
        <begin position="1"/>
        <end position="19"/>
    </location>
</feature>
<dbReference type="InParanoid" id="A0A0Q2UUA8"/>
<dbReference type="RefSeq" id="WP_055466921.1">
    <property type="nucleotide sequence ID" value="NZ_LKHS01000021.1"/>
</dbReference>
<sequence length="103" mass="11100">MVKAGVLLSALLCSMALQAAEDPTAPLGYAPSQVQKKARQYPLPELQSIICQQQCSAIVNDQLVAAGDSIRGYQVAKVTPSTVTLVRGGQRWELELFSLNIKN</sequence>
<keyword evidence="1" id="KW-0732">Signal</keyword>
<dbReference type="Proteomes" id="UP000051221">
    <property type="component" value="Unassembled WGS sequence"/>
</dbReference>
<proteinExistence type="predicted"/>
<evidence type="ECO:0000313" key="2">
    <source>
        <dbReference type="EMBL" id="KQH84144.1"/>
    </source>
</evidence>
<name>A0A0Q2UUA8_VIBFU</name>
<keyword evidence="3" id="KW-1185">Reference proteome</keyword>
<accession>A0A0Q2UUA8</accession>
<dbReference type="EMBL" id="LKHS01000021">
    <property type="protein sequence ID" value="KQH84144.1"/>
    <property type="molecule type" value="Genomic_DNA"/>
</dbReference>
<protein>
    <submittedName>
        <fullName evidence="2">MSHA biogenesis protein MshK</fullName>
    </submittedName>
</protein>
<reference evidence="2 3" key="1">
    <citation type="submission" date="2015-08" db="EMBL/GenBank/DDBJ databases">
        <title>Antibacterial properties of a collection of Vibrionaceae strains.</title>
        <authorList>
            <person name="Giubergia S."/>
        </authorList>
    </citation>
    <scope>NUCLEOTIDE SEQUENCE [LARGE SCALE GENOMIC DNA]</scope>
    <source>
        <strain evidence="2 3">S0821</strain>
    </source>
</reference>
<feature type="chain" id="PRO_5006198316" evidence="1">
    <location>
        <begin position="20"/>
        <end position="103"/>
    </location>
</feature>